<name>A0ABQ5RY94_9CHLO</name>
<feature type="compositionally biased region" description="Gly residues" evidence="1">
    <location>
        <begin position="249"/>
        <end position="262"/>
    </location>
</feature>
<evidence type="ECO:0000313" key="2">
    <source>
        <dbReference type="EMBL" id="GLI62381.1"/>
    </source>
</evidence>
<gene>
    <name evidence="2" type="ORF">VaNZ11_005000</name>
</gene>
<protein>
    <submittedName>
        <fullName evidence="2">Uncharacterized protein</fullName>
    </submittedName>
</protein>
<dbReference type="EMBL" id="BSDZ01000013">
    <property type="protein sequence ID" value="GLI62381.1"/>
    <property type="molecule type" value="Genomic_DNA"/>
</dbReference>
<evidence type="ECO:0000256" key="1">
    <source>
        <dbReference type="SAM" id="MobiDB-lite"/>
    </source>
</evidence>
<sequence length="636" mass="66614">MLSAPGTLHLRAGRNQGLDLSRCSFCSSTPSARSSRVLLGIRRCLNGGQFSGPAGMTAGGSGDAAAAAASRLVILHAVGPRRAGGGGATVTAAAAAAADTTADADGPRVEEPSTALLLSWFACGNRSLFAAQCLVEVLVELYREGRTFGELQLSLKLATQGARRCRVRGTEGSNTAAATVAAASAPGDQQRLDAGEEEALPPLLQGQEEDVLVSWVALVFLTLEELEVPRVRMQQQQQPREEEELAGAGASGRGGDMGVGKGSGSMAAGNTYLRGMLGYVRQTLGMYDEGQTLARVAGLQGLVQQSSGASSPFLVLMQQYTRLVLLTVEVVAAAGLPTVRPLRLPETVLRPSGYSRAFSSSCSAVLEDEHLESPQQQPQQQQMSSLAAPGACPSRGLAVRLLMAFMGAVLGSQWSLDKFVEAVRVAYDQGLAADELFSQLDEQEFVQSGGLLPISGATSTPSEPSAATAAAGGLSATAPDSAEKDTATAPQQPTPQYQITKSLLSTWISLSYMALAQLAVPYPDVGRRLGWAWAGFGDPTEALGMNDFVGNVLRQMAGEDPRTIPSSPDVRQRSDPDLDSDPDAAADARVRVPRRNGALMVRVEDESLPATSTAVRILTQQVALVQAVCRMVMMGD</sequence>
<organism evidence="2 3">
    <name type="scientific">Volvox africanus</name>
    <dbReference type="NCBI Taxonomy" id="51714"/>
    <lineage>
        <taxon>Eukaryota</taxon>
        <taxon>Viridiplantae</taxon>
        <taxon>Chlorophyta</taxon>
        <taxon>core chlorophytes</taxon>
        <taxon>Chlorophyceae</taxon>
        <taxon>CS clade</taxon>
        <taxon>Chlamydomonadales</taxon>
        <taxon>Volvocaceae</taxon>
        <taxon>Volvox</taxon>
    </lineage>
</organism>
<feature type="region of interest" description="Disordered" evidence="1">
    <location>
        <begin position="368"/>
        <end position="388"/>
    </location>
</feature>
<evidence type="ECO:0000313" key="3">
    <source>
        <dbReference type="Proteomes" id="UP001165090"/>
    </source>
</evidence>
<feature type="region of interest" description="Disordered" evidence="1">
    <location>
        <begin position="456"/>
        <end position="494"/>
    </location>
</feature>
<feature type="region of interest" description="Disordered" evidence="1">
    <location>
        <begin position="232"/>
        <end position="262"/>
    </location>
</feature>
<feature type="region of interest" description="Disordered" evidence="1">
    <location>
        <begin position="558"/>
        <end position="585"/>
    </location>
</feature>
<comment type="caution">
    <text evidence="2">The sequence shown here is derived from an EMBL/GenBank/DDBJ whole genome shotgun (WGS) entry which is preliminary data.</text>
</comment>
<reference evidence="2 3" key="1">
    <citation type="journal article" date="2023" name="IScience">
        <title>Expanded male sex-determining region conserved during the evolution of homothallism in the green alga Volvox.</title>
        <authorList>
            <person name="Yamamoto K."/>
            <person name="Matsuzaki R."/>
            <person name="Mahakham W."/>
            <person name="Heman W."/>
            <person name="Sekimoto H."/>
            <person name="Kawachi M."/>
            <person name="Minakuchi Y."/>
            <person name="Toyoda A."/>
            <person name="Nozaki H."/>
        </authorList>
    </citation>
    <scope>NUCLEOTIDE SEQUENCE [LARGE SCALE GENOMIC DNA]</scope>
    <source>
        <strain evidence="2 3">NIES-4468</strain>
    </source>
</reference>
<dbReference type="Proteomes" id="UP001165090">
    <property type="component" value="Unassembled WGS sequence"/>
</dbReference>
<keyword evidence="3" id="KW-1185">Reference proteome</keyword>
<proteinExistence type="predicted"/>
<accession>A0ABQ5RY94</accession>
<feature type="compositionally biased region" description="Low complexity" evidence="1">
    <location>
        <begin position="456"/>
        <end position="479"/>
    </location>
</feature>